<dbReference type="PROSITE" id="PS00957">
    <property type="entry name" value="NAD_G3PDH"/>
    <property type="match status" value="1"/>
</dbReference>
<dbReference type="GO" id="GO:0005975">
    <property type="term" value="P:carbohydrate metabolic process"/>
    <property type="evidence" value="ECO:0007669"/>
    <property type="project" value="InterPro"/>
</dbReference>
<dbReference type="InterPro" id="IPR036291">
    <property type="entry name" value="NAD(P)-bd_dom_sf"/>
</dbReference>
<dbReference type="NCBIfam" id="NF000942">
    <property type="entry name" value="PRK00094.1-4"/>
    <property type="match status" value="1"/>
</dbReference>
<comment type="similarity">
    <text evidence="1 13 17">Belongs to the NAD-dependent glycerol-3-phosphate dehydrogenase family.</text>
</comment>
<comment type="caution">
    <text evidence="13">Lacks conserved residue(s) required for the propagation of feature annotation.</text>
</comment>
<keyword evidence="5 13" id="KW-0520">NAD</keyword>
<feature type="domain" description="Glycerol-3-phosphate dehydrogenase NAD-dependent C-terminal" evidence="19">
    <location>
        <begin position="178"/>
        <end position="318"/>
    </location>
</feature>
<feature type="binding site" evidence="13">
    <location>
        <position position="48"/>
    </location>
    <ligand>
        <name>NADPH</name>
        <dbReference type="ChEBI" id="CHEBI:57783"/>
    </ligand>
</feature>
<feature type="binding site" evidence="13">
    <location>
        <position position="134"/>
    </location>
    <ligand>
        <name>sn-glycerol 3-phosphate</name>
        <dbReference type="ChEBI" id="CHEBI:57597"/>
    </ligand>
</feature>
<dbReference type="GO" id="GO:0006650">
    <property type="term" value="P:glycerophospholipid metabolic process"/>
    <property type="evidence" value="ECO:0007669"/>
    <property type="project" value="UniProtKB-UniRule"/>
</dbReference>
<keyword evidence="4 13" id="KW-0560">Oxidoreductase</keyword>
<feature type="binding site" evidence="13">
    <location>
        <position position="138"/>
    </location>
    <ligand>
        <name>NADPH</name>
        <dbReference type="ChEBI" id="CHEBI:57783"/>
    </ligand>
</feature>
<evidence type="ECO:0000259" key="18">
    <source>
        <dbReference type="Pfam" id="PF01210"/>
    </source>
</evidence>
<dbReference type="EMBL" id="UGQW01000002">
    <property type="protein sequence ID" value="STZ68465.1"/>
    <property type="molecule type" value="Genomic_DNA"/>
</dbReference>
<dbReference type="Proteomes" id="UP000254927">
    <property type="component" value="Unassembled WGS sequence"/>
</dbReference>
<feature type="active site" description="Proton acceptor" evidence="13 14">
    <location>
        <position position="189"/>
    </location>
</feature>
<evidence type="ECO:0000256" key="2">
    <source>
        <dbReference type="ARBA" id="ARBA00022516"/>
    </source>
</evidence>
<dbReference type="GO" id="GO:0046168">
    <property type="term" value="P:glycerol-3-phosphate catabolic process"/>
    <property type="evidence" value="ECO:0007669"/>
    <property type="project" value="InterPro"/>
</dbReference>
<dbReference type="FunFam" id="3.40.50.720:FF:000019">
    <property type="entry name" value="Glycerol-3-phosphate dehydrogenase [NAD(P)+]"/>
    <property type="match status" value="1"/>
</dbReference>
<dbReference type="SUPFAM" id="SSF48179">
    <property type="entry name" value="6-phosphogluconate dehydrogenase C-terminal domain-like"/>
    <property type="match status" value="1"/>
</dbReference>
<dbReference type="InterPro" id="IPR006109">
    <property type="entry name" value="G3P_DH_NAD-dep_C"/>
</dbReference>
<reference evidence="20 21" key="1">
    <citation type="submission" date="2018-06" db="EMBL/GenBank/DDBJ databases">
        <authorList>
            <consortium name="Pathogen Informatics"/>
            <person name="Doyle S."/>
        </authorList>
    </citation>
    <scope>NUCLEOTIDE SEQUENCE [LARGE SCALE GENOMIC DNA]</scope>
    <source>
        <strain evidence="20 21">NCTC10660</strain>
    </source>
</reference>
<keyword evidence="6 13" id="KW-0443">Lipid metabolism</keyword>
<feature type="binding site" evidence="13">
    <location>
        <position position="253"/>
    </location>
    <ligand>
        <name>NADPH</name>
        <dbReference type="ChEBI" id="CHEBI:57783"/>
    </ligand>
</feature>
<dbReference type="HAMAP" id="MF_00394">
    <property type="entry name" value="NAD_Glyc3P_dehydrog"/>
    <property type="match status" value="1"/>
</dbReference>
<comment type="subcellular location">
    <subcellularLocation>
        <location evidence="13">Cytoplasm</location>
    </subcellularLocation>
</comment>
<comment type="pathway">
    <text evidence="13">Membrane lipid metabolism; glycerophospholipid metabolism.</text>
</comment>
<feature type="binding site" evidence="15">
    <location>
        <position position="105"/>
    </location>
    <ligand>
        <name>substrate</name>
    </ligand>
</feature>
<dbReference type="Pfam" id="PF07479">
    <property type="entry name" value="NAD_Gly3P_dh_C"/>
    <property type="match status" value="1"/>
</dbReference>
<evidence type="ECO:0000256" key="3">
    <source>
        <dbReference type="ARBA" id="ARBA00022857"/>
    </source>
</evidence>
<dbReference type="InterPro" id="IPR013328">
    <property type="entry name" value="6PGD_dom2"/>
</dbReference>
<evidence type="ECO:0000256" key="8">
    <source>
        <dbReference type="ARBA" id="ARBA00023264"/>
    </source>
</evidence>
<sequence length="329" mass="35392">MKITVIGAGSWGTALAIHFSLHGHPVSIWARNREQMAAMQNERENQRYLPGFPLPDNLTAHTELTEALEGSELVLMVTSVAGLRDSVELIKQAGYGHLPILTACKGFELDTGLLTFQVVREILPDNDKIGVLSGPSFAQELAKQLPCAVVLASENEKWINGLVQELNTPIMRLYANTDIIGAAVGGAVKNVMAIATGLSDGLEYGMNARAALVTRGLAEMTRLAVALGAQQKTMMGLAGMGDLILTCTGALSRNRKVGLGLASGKPLHQVLTEIGHVAEGVPTIDEVFNTACRHQIDMPITQTLYELVRNELSAKDVAERLMMREAKSE</sequence>
<name>A0A378TZJ7_NEIEL</name>
<evidence type="ECO:0000256" key="14">
    <source>
        <dbReference type="PIRSR" id="PIRSR000114-1"/>
    </source>
</evidence>
<evidence type="ECO:0000256" key="1">
    <source>
        <dbReference type="ARBA" id="ARBA00011009"/>
    </source>
</evidence>
<keyword evidence="3 13" id="KW-0521">NADP</keyword>
<dbReference type="InterPro" id="IPR011128">
    <property type="entry name" value="G3P_DH_NAD-dep_N"/>
</dbReference>
<dbReference type="Pfam" id="PF01210">
    <property type="entry name" value="NAD_Gly3P_dh_N"/>
    <property type="match status" value="1"/>
</dbReference>
<evidence type="ECO:0000256" key="15">
    <source>
        <dbReference type="PIRSR" id="PIRSR000114-2"/>
    </source>
</evidence>
<proteinExistence type="inferred from homology"/>
<feature type="binding site" evidence="13">
    <location>
        <position position="277"/>
    </location>
    <ligand>
        <name>NADPH</name>
        <dbReference type="ChEBI" id="CHEBI:57783"/>
    </ligand>
</feature>
<feature type="binding site" evidence="13">
    <location>
        <position position="252"/>
    </location>
    <ligand>
        <name>sn-glycerol 3-phosphate</name>
        <dbReference type="ChEBI" id="CHEBI:57597"/>
    </ligand>
</feature>
<comment type="function">
    <text evidence="13">Catalyzes the reduction of the glycolytic intermediate dihydroxyacetone phosphate (DHAP) to sn-glycerol 3-phosphate (G3P), the key precursor for phospholipid synthesis.</text>
</comment>
<feature type="binding site" evidence="13">
    <location>
        <position position="279"/>
    </location>
    <ligand>
        <name>NADPH</name>
        <dbReference type="ChEBI" id="CHEBI:57783"/>
    </ligand>
</feature>
<feature type="domain" description="Glycerol-3-phosphate dehydrogenase NAD-dependent N-terminal" evidence="18">
    <location>
        <begin position="2"/>
        <end position="158"/>
    </location>
</feature>
<feature type="binding site" evidence="13">
    <location>
        <position position="105"/>
    </location>
    <ligand>
        <name>NADPH</name>
        <dbReference type="ChEBI" id="CHEBI:57783"/>
    </ligand>
</feature>
<feature type="binding site" evidence="13">
    <location>
        <position position="253"/>
    </location>
    <ligand>
        <name>sn-glycerol 3-phosphate</name>
        <dbReference type="ChEBI" id="CHEBI:57597"/>
    </ligand>
</feature>
<organism evidence="20 21">
    <name type="scientific">Neisseria elongata</name>
    <dbReference type="NCBI Taxonomy" id="495"/>
    <lineage>
        <taxon>Bacteria</taxon>
        <taxon>Pseudomonadati</taxon>
        <taxon>Pseudomonadota</taxon>
        <taxon>Betaproteobacteria</taxon>
        <taxon>Neisseriales</taxon>
        <taxon>Neisseriaceae</taxon>
        <taxon>Neisseria</taxon>
    </lineage>
</organism>
<dbReference type="PIRSF" id="PIRSF000114">
    <property type="entry name" value="Glycerol-3-P_dh"/>
    <property type="match status" value="1"/>
</dbReference>
<accession>A0A378TZJ7</accession>
<evidence type="ECO:0000256" key="16">
    <source>
        <dbReference type="PIRSR" id="PIRSR000114-3"/>
    </source>
</evidence>
<keyword evidence="8 13" id="KW-1208">Phospholipid metabolism</keyword>
<dbReference type="GO" id="GO:0046167">
    <property type="term" value="P:glycerol-3-phosphate biosynthetic process"/>
    <property type="evidence" value="ECO:0007669"/>
    <property type="project" value="UniProtKB-UniRule"/>
</dbReference>
<dbReference type="RefSeq" id="WP_074894931.1">
    <property type="nucleotide sequence ID" value="NZ_CP031252.1"/>
</dbReference>
<dbReference type="Gene3D" id="1.10.1040.10">
    <property type="entry name" value="N-(1-d-carboxylethyl)-l-norvaline Dehydrogenase, domain 2"/>
    <property type="match status" value="1"/>
</dbReference>
<feature type="binding site" evidence="15">
    <location>
        <begin position="253"/>
        <end position="254"/>
    </location>
    <ligand>
        <name>substrate</name>
    </ligand>
</feature>
<evidence type="ECO:0000256" key="11">
    <source>
        <dbReference type="ARBA" id="ARBA00069372"/>
    </source>
</evidence>
<comment type="catalytic activity">
    <reaction evidence="13">
        <text>sn-glycerol 3-phosphate + NAD(+) = dihydroxyacetone phosphate + NADH + H(+)</text>
        <dbReference type="Rhea" id="RHEA:11092"/>
        <dbReference type="ChEBI" id="CHEBI:15378"/>
        <dbReference type="ChEBI" id="CHEBI:57540"/>
        <dbReference type="ChEBI" id="CHEBI:57597"/>
        <dbReference type="ChEBI" id="CHEBI:57642"/>
        <dbReference type="ChEBI" id="CHEBI:57945"/>
        <dbReference type="EC" id="1.1.1.94"/>
    </reaction>
</comment>
<feature type="binding site" evidence="13">
    <location>
        <position position="189"/>
    </location>
    <ligand>
        <name>sn-glycerol 3-phosphate</name>
        <dbReference type="ChEBI" id="CHEBI:57597"/>
    </ligand>
</feature>
<keyword evidence="2 13" id="KW-0444">Lipid biosynthesis</keyword>
<dbReference type="AlphaFoldDB" id="A0A378TZJ7"/>
<evidence type="ECO:0000256" key="5">
    <source>
        <dbReference type="ARBA" id="ARBA00023027"/>
    </source>
</evidence>
<evidence type="ECO:0000256" key="7">
    <source>
        <dbReference type="ARBA" id="ARBA00023209"/>
    </source>
</evidence>
<feature type="binding site" evidence="13">
    <location>
        <position position="136"/>
    </location>
    <ligand>
        <name>sn-glycerol 3-phosphate</name>
        <dbReference type="ChEBI" id="CHEBI:57597"/>
    </ligand>
</feature>
<protein>
    <recommendedName>
        <fullName evidence="11 13">Glycerol-3-phosphate dehydrogenase [NAD(P)+]</fullName>
        <ecNumber evidence="10 13">1.1.1.94</ecNumber>
    </recommendedName>
    <alternativeName>
        <fullName evidence="13">NAD(P)(+)-dependent glycerol-3-phosphate dehydrogenase</fullName>
    </alternativeName>
    <alternativeName>
        <fullName evidence="12 13">NAD(P)H-dependent dihydroxyacetone-phosphate reductase</fullName>
    </alternativeName>
</protein>
<evidence type="ECO:0000256" key="17">
    <source>
        <dbReference type="RuleBase" id="RU000437"/>
    </source>
</evidence>
<feature type="binding site" evidence="13">
    <location>
        <position position="242"/>
    </location>
    <ligand>
        <name>sn-glycerol 3-phosphate</name>
        <dbReference type="ChEBI" id="CHEBI:57597"/>
    </ligand>
</feature>
<feature type="binding site" evidence="16">
    <location>
        <position position="138"/>
    </location>
    <ligand>
        <name>NAD(+)</name>
        <dbReference type="ChEBI" id="CHEBI:57540"/>
    </ligand>
</feature>
<gene>
    <name evidence="13 20" type="primary">gpsA</name>
    <name evidence="20" type="ORF">NCTC10660_01985</name>
</gene>
<dbReference type="EC" id="1.1.1.94" evidence="10 13"/>
<dbReference type="PANTHER" id="PTHR11728">
    <property type="entry name" value="GLYCEROL-3-PHOSPHATE DEHYDROGENASE"/>
    <property type="match status" value="1"/>
</dbReference>
<dbReference type="InterPro" id="IPR006168">
    <property type="entry name" value="G3P_DH_NAD-dep"/>
</dbReference>
<feature type="binding site" evidence="13">
    <location>
        <position position="105"/>
    </location>
    <ligand>
        <name>sn-glycerol 3-phosphate</name>
        <dbReference type="ChEBI" id="CHEBI:57597"/>
    </ligand>
</feature>
<evidence type="ECO:0000256" key="9">
    <source>
        <dbReference type="ARBA" id="ARBA00052716"/>
    </source>
</evidence>
<evidence type="ECO:0000256" key="6">
    <source>
        <dbReference type="ARBA" id="ARBA00023098"/>
    </source>
</evidence>
<feature type="binding site" evidence="13">
    <location>
        <position position="254"/>
    </location>
    <ligand>
        <name>sn-glycerol 3-phosphate</name>
        <dbReference type="ChEBI" id="CHEBI:57597"/>
    </ligand>
</feature>
<evidence type="ECO:0000313" key="20">
    <source>
        <dbReference type="EMBL" id="STZ68465.1"/>
    </source>
</evidence>
<feature type="binding site" evidence="16">
    <location>
        <position position="253"/>
    </location>
    <ligand>
        <name>NAD(+)</name>
        <dbReference type="ChEBI" id="CHEBI:57540"/>
    </ligand>
</feature>
<dbReference type="GO" id="GO:0005829">
    <property type="term" value="C:cytosol"/>
    <property type="evidence" value="ECO:0007669"/>
    <property type="project" value="TreeGrafter"/>
</dbReference>
<keyword evidence="13" id="KW-0547">Nucleotide-binding</keyword>
<dbReference type="PANTHER" id="PTHR11728:SF1">
    <property type="entry name" value="GLYCEROL-3-PHOSPHATE DEHYDROGENASE [NAD(+)] 2, CHLOROPLASTIC"/>
    <property type="match status" value="1"/>
</dbReference>
<evidence type="ECO:0000256" key="4">
    <source>
        <dbReference type="ARBA" id="ARBA00023002"/>
    </source>
</evidence>
<keyword evidence="13" id="KW-0963">Cytoplasm</keyword>
<dbReference type="GO" id="GO:0051287">
    <property type="term" value="F:NAD binding"/>
    <property type="evidence" value="ECO:0007669"/>
    <property type="project" value="InterPro"/>
</dbReference>
<dbReference type="GO" id="GO:0141152">
    <property type="term" value="F:glycerol-3-phosphate dehydrogenase (NAD+) activity"/>
    <property type="evidence" value="ECO:0007669"/>
    <property type="project" value="RHEA"/>
</dbReference>
<dbReference type="UniPathway" id="UPA00940"/>
<evidence type="ECO:0000256" key="12">
    <source>
        <dbReference type="ARBA" id="ARBA00080511"/>
    </source>
</evidence>
<feature type="binding site" evidence="13">
    <location>
        <position position="10"/>
    </location>
    <ligand>
        <name>NADPH</name>
        <dbReference type="ChEBI" id="CHEBI:57783"/>
    </ligand>
</feature>
<evidence type="ECO:0000259" key="19">
    <source>
        <dbReference type="Pfam" id="PF07479"/>
    </source>
</evidence>
<dbReference type="FunFam" id="1.10.1040.10:FF:000001">
    <property type="entry name" value="Glycerol-3-phosphate dehydrogenase [NAD(P)+]"/>
    <property type="match status" value="1"/>
</dbReference>
<evidence type="ECO:0000256" key="10">
    <source>
        <dbReference type="ARBA" id="ARBA00066687"/>
    </source>
</evidence>
<keyword evidence="7 13" id="KW-0594">Phospholipid biosynthesis</keyword>
<comment type="catalytic activity">
    <reaction evidence="9">
        <text>sn-glycerol 3-phosphate + NADP(+) = dihydroxyacetone phosphate + NADPH + H(+)</text>
        <dbReference type="Rhea" id="RHEA:11096"/>
        <dbReference type="ChEBI" id="CHEBI:15378"/>
        <dbReference type="ChEBI" id="CHEBI:57597"/>
        <dbReference type="ChEBI" id="CHEBI:57642"/>
        <dbReference type="ChEBI" id="CHEBI:57783"/>
        <dbReference type="ChEBI" id="CHEBI:58349"/>
        <dbReference type="EC" id="1.1.1.94"/>
    </reaction>
    <physiologicalReaction direction="right-to-left" evidence="9">
        <dbReference type="Rhea" id="RHEA:11098"/>
    </physiologicalReaction>
</comment>
<feature type="binding site" evidence="13">
    <location>
        <position position="11"/>
    </location>
    <ligand>
        <name>NADPH</name>
        <dbReference type="ChEBI" id="CHEBI:57783"/>
    </ligand>
</feature>
<evidence type="ECO:0000256" key="13">
    <source>
        <dbReference type="HAMAP-Rule" id="MF_00394"/>
    </source>
</evidence>
<feature type="binding site" evidence="13">
    <location>
        <position position="31"/>
    </location>
    <ligand>
        <name>NADPH</name>
        <dbReference type="ChEBI" id="CHEBI:57783"/>
    </ligand>
</feature>
<dbReference type="InterPro" id="IPR008927">
    <property type="entry name" value="6-PGluconate_DH-like_C_sf"/>
</dbReference>
<dbReference type="GeneID" id="93352973"/>
<dbReference type="Gene3D" id="3.40.50.720">
    <property type="entry name" value="NAD(P)-binding Rossmann-like Domain"/>
    <property type="match status" value="1"/>
</dbReference>
<dbReference type="GO" id="GO:0141153">
    <property type="term" value="F:glycerol-3-phosphate dehydrogenase (NADP+) activity"/>
    <property type="evidence" value="ECO:0007669"/>
    <property type="project" value="RHEA"/>
</dbReference>
<dbReference type="GO" id="GO:0008654">
    <property type="term" value="P:phospholipid biosynthetic process"/>
    <property type="evidence" value="ECO:0007669"/>
    <property type="project" value="UniProtKB-KW"/>
</dbReference>
<feature type="binding site" evidence="16">
    <location>
        <begin position="7"/>
        <end position="12"/>
    </location>
    <ligand>
        <name>NAD(+)</name>
        <dbReference type="ChEBI" id="CHEBI:57540"/>
    </ligand>
</feature>
<dbReference type="PRINTS" id="PR00077">
    <property type="entry name" value="GPDHDRGNASE"/>
</dbReference>
<dbReference type="SUPFAM" id="SSF51735">
    <property type="entry name" value="NAD(P)-binding Rossmann-fold domains"/>
    <property type="match status" value="1"/>
</dbReference>
<dbReference type="NCBIfam" id="NF000940">
    <property type="entry name" value="PRK00094.1-2"/>
    <property type="match status" value="1"/>
</dbReference>
<evidence type="ECO:0000313" key="21">
    <source>
        <dbReference type="Proteomes" id="UP000254927"/>
    </source>
</evidence>